<evidence type="ECO:0000256" key="9">
    <source>
        <dbReference type="ARBA" id="ARBA00047598"/>
    </source>
</evidence>
<dbReference type="Gene3D" id="3.50.50.60">
    <property type="entry name" value="FAD/NAD(P)-binding domain"/>
    <property type="match status" value="2"/>
</dbReference>
<protein>
    <recommendedName>
        <fullName evidence="4">L-ornithine N(5)-monooxygenase [NAD(P)H]</fullName>
        <ecNumber evidence="4">1.14.13.196</ecNumber>
    </recommendedName>
</protein>
<keyword evidence="5" id="KW-0285">Flavoprotein</keyword>
<comment type="pathway">
    <text evidence="2">Siderophore biosynthesis.</text>
</comment>
<keyword evidence="7" id="KW-0521">NADP</keyword>
<evidence type="ECO:0000256" key="5">
    <source>
        <dbReference type="ARBA" id="ARBA00022630"/>
    </source>
</evidence>
<dbReference type="PANTHER" id="PTHR38663">
    <property type="match status" value="1"/>
</dbReference>
<evidence type="ECO:0000313" key="12">
    <source>
        <dbReference type="EMBL" id="RDW83341.1"/>
    </source>
</evidence>
<dbReference type="EC" id="1.14.13.196" evidence="4"/>
<evidence type="ECO:0000256" key="3">
    <source>
        <dbReference type="ARBA" id="ARBA00007588"/>
    </source>
</evidence>
<name>A0A3D8SB16_9HELO</name>
<dbReference type="Pfam" id="PF13434">
    <property type="entry name" value="Lys_Orn_oxgnase"/>
    <property type="match status" value="1"/>
</dbReference>
<accession>A0A3D8SB16</accession>
<evidence type="ECO:0000256" key="1">
    <source>
        <dbReference type="ARBA" id="ARBA00001974"/>
    </source>
</evidence>
<evidence type="ECO:0000256" key="10">
    <source>
        <dbReference type="ARBA" id="ARBA00049248"/>
    </source>
</evidence>
<sequence length="551" mass="61876">MANLGSEDSEIYDVLIIGAGPCGLAVAARLSEDTPSALFTDSEHQRYHWMKKAASQSSKAQKFSRRSRTASDRLLTGATNPLTKRLNMKVLDASSDTWMHSWETKFKDLGISHLRSPMFFHPDPRDRDGLLGFVYKEGREKELVEIRNVVGKGLSKYQRKMKVKNSVRRKQEINYLDERDRNDYFRPSQALFKNFCQDITTRYGIEDIVEKSEVNHISYERSISATSAGIFSIHTSTGIKRARIIVLATGAALKPSLPSDCPFCGLEKEGSVTHAFSKSGKHRLPEHLLNRIKKRQITNVVVIGGGLTSAQIVDTAVKAGVTKVWHLMRGPLKVKHFDVDLPWVGKYKNYHLATFWSADDDEERAEMIRTARNGGSITPEYHKILTSHISSGRAALYTNTTITKACWCPESKTWTLETSREMEIELPHIDHVIYATGLSPDFKTNPCLEELHEKEQIECVGGLPCLTDDLMWNADMPFFVTGRMAGLRLGPGSGNLEGARAGAERIAWKIGDMLREEQAERGDEDVESVDSRRLGLGINNQFSIFAEPDLE</sequence>
<dbReference type="GO" id="GO:0016491">
    <property type="term" value="F:oxidoreductase activity"/>
    <property type="evidence" value="ECO:0007669"/>
    <property type="project" value="UniProtKB-KW"/>
</dbReference>
<evidence type="ECO:0000313" key="13">
    <source>
        <dbReference type="Proteomes" id="UP000256328"/>
    </source>
</evidence>
<dbReference type="AlphaFoldDB" id="A0A3D8SB16"/>
<dbReference type="Proteomes" id="UP000256328">
    <property type="component" value="Unassembled WGS sequence"/>
</dbReference>
<gene>
    <name evidence="12" type="ORF">BP5796_04832</name>
</gene>
<comment type="catalytic activity">
    <reaction evidence="10">
        <text>L-ornithine + NADH + O2 = N(5)-hydroxy-L-ornithine + NAD(+) + H2O</text>
        <dbReference type="Rhea" id="RHEA:41512"/>
        <dbReference type="ChEBI" id="CHEBI:15377"/>
        <dbReference type="ChEBI" id="CHEBI:15379"/>
        <dbReference type="ChEBI" id="CHEBI:46911"/>
        <dbReference type="ChEBI" id="CHEBI:57540"/>
        <dbReference type="ChEBI" id="CHEBI:57945"/>
        <dbReference type="ChEBI" id="CHEBI:78275"/>
        <dbReference type="EC" id="1.14.13.196"/>
    </reaction>
</comment>
<evidence type="ECO:0000256" key="11">
    <source>
        <dbReference type="SAM" id="MobiDB-lite"/>
    </source>
</evidence>
<evidence type="ECO:0000256" key="4">
    <source>
        <dbReference type="ARBA" id="ARBA00012881"/>
    </source>
</evidence>
<feature type="region of interest" description="Disordered" evidence="11">
    <location>
        <begin position="51"/>
        <end position="71"/>
    </location>
</feature>
<dbReference type="PANTHER" id="PTHR38663:SF1">
    <property type="entry name" value="L-ORNITHINE N(5)-MONOOXYGENASE"/>
    <property type="match status" value="1"/>
</dbReference>
<dbReference type="EMBL" id="PDLN01000006">
    <property type="protein sequence ID" value="RDW83341.1"/>
    <property type="molecule type" value="Genomic_DNA"/>
</dbReference>
<feature type="compositionally biased region" description="Low complexity" evidence="11">
    <location>
        <begin position="52"/>
        <end position="61"/>
    </location>
</feature>
<comment type="caution">
    <text evidence="12">The sequence shown here is derived from an EMBL/GenBank/DDBJ whole genome shotgun (WGS) entry which is preliminary data.</text>
</comment>
<evidence type="ECO:0000256" key="7">
    <source>
        <dbReference type="ARBA" id="ARBA00022857"/>
    </source>
</evidence>
<evidence type="ECO:0000256" key="8">
    <source>
        <dbReference type="ARBA" id="ARBA00023002"/>
    </source>
</evidence>
<evidence type="ECO:0000256" key="6">
    <source>
        <dbReference type="ARBA" id="ARBA00022827"/>
    </source>
</evidence>
<reference evidence="12 13" key="1">
    <citation type="journal article" date="2018" name="IMA Fungus">
        <title>IMA Genome-F 9: Draft genome sequence of Annulohypoxylon stygium, Aspergillus mulundensis, Berkeleyomyces basicola (syn. Thielaviopsis basicola), Ceratocystis smalleyi, two Cercospora beticola strains, Coleophoma cylindrospora, Fusarium fracticaudum, Phialophora cf. hyalina, and Morchella septimelata.</title>
        <authorList>
            <person name="Wingfield B.D."/>
            <person name="Bills G.F."/>
            <person name="Dong Y."/>
            <person name="Huang W."/>
            <person name="Nel W.J."/>
            <person name="Swalarsk-Parry B.S."/>
            <person name="Vaghefi N."/>
            <person name="Wilken P.M."/>
            <person name="An Z."/>
            <person name="de Beer Z.W."/>
            <person name="De Vos L."/>
            <person name="Chen L."/>
            <person name="Duong T.A."/>
            <person name="Gao Y."/>
            <person name="Hammerbacher A."/>
            <person name="Kikkert J.R."/>
            <person name="Li Y."/>
            <person name="Li H."/>
            <person name="Li K."/>
            <person name="Li Q."/>
            <person name="Liu X."/>
            <person name="Ma X."/>
            <person name="Naidoo K."/>
            <person name="Pethybridge S.J."/>
            <person name="Sun J."/>
            <person name="Steenkamp E.T."/>
            <person name="van der Nest M.A."/>
            <person name="van Wyk S."/>
            <person name="Wingfield M.J."/>
            <person name="Xiong C."/>
            <person name="Yue Q."/>
            <person name="Zhang X."/>
        </authorList>
    </citation>
    <scope>NUCLEOTIDE SEQUENCE [LARGE SCALE GENOMIC DNA]</scope>
    <source>
        <strain evidence="12 13">BP5796</strain>
    </source>
</reference>
<keyword evidence="8" id="KW-0560">Oxidoreductase</keyword>
<comment type="cofactor">
    <cofactor evidence="1">
        <name>FAD</name>
        <dbReference type="ChEBI" id="CHEBI:57692"/>
    </cofactor>
</comment>
<comment type="catalytic activity">
    <reaction evidence="9">
        <text>L-ornithine + NADPH + O2 = N(5)-hydroxy-L-ornithine + NADP(+) + H2O</text>
        <dbReference type="Rhea" id="RHEA:41508"/>
        <dbReference type="ChEBI" id="CHEBI:15377"/>
        <dbReference type="ChEBI" id="CHEBI:15379"/>
        <dbReference type="ChEBI" id="CHEBI:46911"/>
        <dbReference type="ChEBI" id="CHEBI:57783"/>
        <dbReference type="ChEBI" id="CHEBI:58349"/>
        <dbReference type="ChEBI" id="CHEBI:78275"/>
        <dbReference type="EC" id="1.14.13.196"/>
    </reaction>
</comment>
<dbReference type="InterPro" id="IPR036188">
    <property type="entry name" value="FAD/NAD-bd_sf"/>
</dbReference>
<dbReference type="SUPFAM" id="SSF51905">
    <property type="entry name" value="FAD/NAD(P)-binding domain"/>
    <property type="match status" value="2"/>
</dbReference>
<keyword evidence="6" id="KW-0274">FAD</keyword>
<evidence type="ECO:0000256" key="2">
    <source>
        <dbReference type="ARBA" id="ARBA00004924"/>
    </source>
</evidence>
<keyword evidence="13" id="KW-1185">Reference proteome</keyword>
<proteinExistence type="inferred from homology"/>
<comment type="similarity">
    <text evidence="3">Belongs to the lysine N(6)-hydroxylase/L-ornithine N(5)-oxygenase family.</text>
</comment>
<organism evidence="12 13">
    <name type="scientific">Coleophoma crateriformis</name>
    <dbReference type="NCBI Taxonomy" id="565419"/>
    <lineage>
        <taxon>Eukaryota</taxon>
        <taxon>Fungi</taxon>
        <taxon>Dikarya</taxon>
        <taxon>Ascomycota</taxon>
        <taxon>Pezizomycotina</taxon>
        <taxon>Leotiomycetes</taxon>
        <taxon>Helotiales</taxon>
        <taxon>Dermateaceae</taxon>
        <taxon>Coleophoma</taxon>
    </lineage>
</organism>
<dbReference type="InterPro" id="IPR025700">
    <property type="entry name" value="Lys/Orn_oxygenase"/>
</dbReference>
<dbReference type="OrthoDB" id="76038at2759"/>